<feature type="binding site" evidence="8">
    <location>
        <position position="47"/>
    </location>
    <ligand>
        <name>Zn(2+)</name>
        <dbReference type="ChEBI" id="CHEBI:29105"/>
    </ligand>
</feature>
<comment type="caution">
    <text evidence="11">The sequence shown here is derived from an EMBL/GenBank/DDBJ whole genome shotgun (WGS) entry which is preliminary data.</text>
</comment>
<sequence length="340" mass="37592">MSERKVLNKYFPPDFDPSKIKRRKGINKDAQMVIRLMAPFSMQCTKCGEYIYKGKKFNARKETAVGEEYYGIKIFRFYVKCPTCSSEITFKTDPKNADYTCEHGATRNFENWSDAAGSKRLEALPDAAADDEYDSDGNPVEDKKERDAMADLERTQEMARREMEAMDELADLRQRNARMELSGINADPDALLSTLHAERETAEEEARRLREQEEDDAMVAQFFAKIPQAPPTGLVADKGKGKAKVVEEDGEADDSDASDSAEENSALPALTIKRRPAPTDTTGPAEPSVASILAAKGKVLETAANGNGASAPLTAAQPQQAKRKREGMQKLLGIKKKVKA</sequence>
<evidence type="ECO:0000256" key="9">
    <source>
        <dbReference type="SAM" id="Coils"/>
    </source>
</evidence>
<evidence type="ECO:0000256" key="7">
    <source>
        <dbReference type="ARBA" id="ARBA00023242"/>
    </source>
</evidence>
<keyword evidence="7 8" id="KW-0539">Nucleus</keyword>
<dbReference type="EMBL" id="MCFC01000103">
    <property type="protein sequence ID" value="ORY21858.1"/>
    <property type="molecule type" value="Genomic_DNA"/>
</dbReference>
<feature type="binding site" evidence="8">
    <location>
        <position position="44"/>
    </location>
    <ligand>
        <name>Zn(2+)</name>
        <dbReference type="ChEBI" id="CHEBI:29105"/>
    </ligand>
</feature>
<keyword evidence="4 8" id="KW-0747">Spliceosome</keyword>
<dbReference type="AlphaFoldDB" id="A0A1Y2AGW8"/>
<organism evidence="11 12">
    <name type="scientific">Naematelia encephala</name>
    <dbReference type="NCBI Taxonomy" id="71784"/>
    <lineage>
        <taxon>Eukaryota</taxon>
        <taxon>Fungi</taxon>
        <taxon>Dikarya</taxon>
        <taxon>Basidiomycota</taxon>
        <taxon>Agaricomycotina</taxon>
        <taxon>Tremellomycetes</taxon>
        <taxon>Tremellales</taxon>
        <taxon>Naemateliaceae</taxon>
        <taxon>Naematelia</taxon>
    </lineage>
</organism>
<comment type="subunit">
    <text evidence="8">Component of the spliceosome. Present in the activated B complex, the catalytically activated B* complex which catalyzes the branching, the catalytic step 1 C complex catalyzing the exon ligation, and the postcatalytic P complex containing the ligated exons (mRNA) and the excised lariat intron.</text>
</comment>
<dbReference type="InParanoid" id="A0A1Y2AGW8"/>
<evidence type="ECO:0000256" key="6">
    <source>
        <dbReference type="ARBA" id="ARBA00023187"/>
    </source>
</evidence>
<gene>
    <name evidence="11" type="ORF">BCR39DRAFT_49899</name>
</gene>
<dbReference type="InterPro" id="IPR007590">
    <property type="entry name" value="Saf4/Yju2"/>
</dbReference>
<comment type="subcellular location">
    <subcellularLocation>
        <location evidence="1 8">Nucleus</location>
    </subcellularLocation>
</comment>
<dbReference type="GO" id="GO:0046872">
    <property type="term" value="F:metal ion binding"/>
    <property type="evidence" value="ECO:0007669"/>
    <property type="project" value="UniProtKB-KW"/>
</dbReference>
<dbReference type="GO" id="GO:0000349">
    <property type="term" value="P:generation of catalytic spliceosome for first transesterification step"/>
    <property type="evidence" value="ECO:0007669"/>
    <property type="project" value="UniProtKB-UniRule"/>
</dbReference>
<feature type="binding site" evidence="8">
    <location>
        <position position="81"/>
    </location>
    <ligand>
        <name>Zn(2+)</name>
        <dbReference type="ChEBI" id="CHEBI:29105"/>
    </ligand>
</feature>
<evidence type="ECO:0000313" key="11">
    <source>
        <dbReference type="EMBL" id="ORY21858.1"/>
    </source>
</evidence>
<dbReference type="Proteomes" id="UP000193986">
    <property type="component" value="Unassembled WGS sequence"/>
</dbReference>
<dbReference type="InterPro" id="IPR043701">
    <property type="entry name" value="Yju2"/>
</dbReference>
<keyword evidence="5 8" id="KW-0862">Zinc</keyword>
<feature type="region of interest" description="Disordered" evidence="10">
    <location>
        <begin position="225"/>
        <end position="289"/>
    </location>
</feature>
<keyword evidence="6" id="KW-0508">mRNA splicing</keyword>
<accession>A0A1Y2AGW8</accession>
<evidence type="ECO:0000256" key="1">
    <source>
        <dbReference type="ARBA" id="ARBA00004123"/>
    </source>
</evidence>
<dbReference type="OrthoDB" id="674963at2759"/>
<keyword evidence="2" id="KW-0507">mRNA processing</keyword>
<dbReference type="HAMAP" id="MF_03226">
    <property type="entry name" value="YJU2"/>
    <property type="match status" value="1"/>
</dbReference>
<feature type="region of interest" description="Disordered" evidence="10">
    <location>
        <begin position="305"/>
        <end position="340"/>
    </location>
</feature>
<dbReference type="FunCoup" id="A0A1Y2AGW8">
    <property type="interactions" value="361"/>
</dbReference>
<feature type="region of interest" description="Disordered" evidence="10">
    <location>
        <begin position="125"/>
        <end position="145"/>
    </location>
</feature>
<dbReference type="STRING" id="71784.A0A1Y2AGW8"/>
<evidence type="ECO:0000256" key="3">
    <source>
        <dbReference type="ARBA" id="ARBA00022723"/>
    </source>
</evidence>
<protein>
    <recommendedName>
        <fullName evidence="8">Splicing factor YJU2</fullName>
    </recommendedName>
</protein>
<proteinExistence type="inferred from homology"/>
<evidence type="ECO:0000256" key="10">
    <source>
        <dbReference type="SAM" id="MobiDB-lite"/>
    </source>
</evidence>
<evidence type="ECO:0000256" key="2">
    <source>
        <dbReference type="ARBA" id="ARBA00022664"/>
    </source>
</evidence>
<feature type="binding site" evidence="8">
    <location>
        <position position="84"/>
    </location>
    <ligand>
        <name>Zn(2+)</name>
        <dbReference type="ChEBI" id="CHEBI:29105"/>
    </ligand>
</feature>
<dbReference type="Pfam" id="PF04502">
    <property type="entry name" value="Saf4_Yju2"/>
    <property type="match status" value="1"/>
</dbReference>
<dbReference type="PANTHER" id="PTHR12111">
    <property type="entry name" value="SPLICING FACTOR YJU2"/>
    <property type="match status" value="1"/>
</dbReference>
<dbReference type="GO" id="GO:0071006">
    <property type="term" value="C:U2-type catalytic step 1 spliceosome"/>
    <property type="evidence" value="ECO:0007669"/>
    <property type="project" value="UniProtKB-UniRule"/>
</dbReference>
<feature type="compositionally biased region" description="Basic and acidic residues" evidence="10">
    <location>
        <begin position="237"/>
        <end position="247"/>
    </location>
</feature>
<evidence type="ECO:0000256" key="4">
    <source>
        <dbReference type="ARBA" id="ARBA00022728"/>
    </source>
</evidence>
<keyword evidence="12" id="KW-1185">Reference proteome</keyword>
<keyword evidence="9" id="KW-0175">Coiled coil</keyword>
<feature type="compositionally biased region" description="Acidic residues" evidence="10">
    <location>
        <begin position="248"/>
        <end position="262"/>
    </location>
</feature>
<comment type="function">
    <text evidence="8">Part of the spliceosome which catalyzes two sequential transesterification reactions, first the excision of the non-coding intron from pre-mRNA and then the ligation of the coding exons to form the mature mRNA. Plays a role in stabilizing the structure of the spliceosome catalytic core and docking of the branch helix into the active site, producing 5'-exon and lariat intron-3'-intermediates.</text>
</comment>
<evidence type="ECO:0000313" key="12">
    <source>
        <dbReference type="Proteomes" id="UP000193986"/>
    </source>
</evidence>
<feature type="coiled-coil region" evidence="9">
    <location>
        <begin position="149"/>
        <end position="215"/>
    </location>
</feature>
<evidence type="ECO:0000256" key="5">
    <source>
        <dbReference type="ARBA" id="ARBA00022833"/>
    </source>
</evidence>
<evidence type="ECO:0000256" key="8">
    <source>
        <dbReference type="HAMAP-Rule" id="MF_03226"/>
    </source>
</evidence>
<reference evidence="11 12" key="1">
    <citation type="submission" date="2016-07" db="EMBL/GenBank/DDBJ databases">
        <title>Pervasive Adenine N6-methylation of Active Genes in Fungi.</title>
        <authorList>
            <consortium name="DOE Joint Genome Institute"/>
            <person name="Mondo S.J."/>
            <person name="Dannebaum R.O."/>
            <person name="Kuo R.C."/>
            <person name="Labutti K."/>
            <person name="Haridas S."/>
            <person name="Kuo A."/>
            <person name="Salamov A."/>
            <person name="Ahrendt S.R."/>
            <person name="Lipzen A."/>
            <person name="Sullivan W."/>
            <person name="Andreopoulos W.B."/>
            <person name="Clum A."/>
            <person name="Lindquist E."/>
            <person name="Daum C."/>
            <person name="Ramamoorthy G.K."/>
            <person name="Gryganskyi A."/>
            <person name="Culley D."/>
            <person name="Magnuson J.K."/>
            <person name="James T.Y."/>
            <person name="O'Malley M.A."/>
            <person name="Stajich J.E."/>
            <person name="Spatafora J.W."/>
            <person name="Visel A."/>
            <person name="Grigoriev I.V."/>
        </authorList>
    </citation>
    <scope>NUCLEOTIDE SEQUENCE [LARGE SCALE GENOMIC DNA]</scope>
    <source>
        <strain evidence="11 12">68-887.2</strain>
    </source>
</reference>
<comment type="similarity">
    <text evidence="8">Belongs to the CWC16 family. YJU2 subfamily.</text>
</comment>
<name>A0A1Y2AGW8_9TREE</name>
<dbReference type="PANTHER" id="PTHR12111:SF1">
    <property type="entry name" value="SPLICING FACTOR YJU2"/>
    <property type="match status" value="1"/>
</dbReference>
<keyword evidence="3 8" id="KW-0479">Metal-binding</keyword>